<reference evidence="1" key="1">
    <citation type="submission" date="2024-06" db="EMBL/GenBank/DDBJ databases">
        <authorList>
            <consortium name="consrtm"/>
            <person name="Uemura M."/>
            <person name="Terahara T."/>
        </authorList>
    </citation>
    <scope>NUCLEOTIDE SEQUENCE</scope>
    <source>
        <strain evidence="1">KM77-8</strain>
    </source>
</reference>
<name>A0AAT9HXR8_9ACTN</name>
<accession>A0AAT9HXR8</accession>
<organism evidence="1">
    <name type="scientific">Streptomyces haneummycinicus</name>
    <dbReference type="NCBI Taxonomy" id="3074435"/>
    <lineage>
        <taxon>Bacteria</taxon>
        <taxon>Bacillati</taxon>
        <taxon>Actinomycetota</taxon>
        <taxon>Actinomycetes</taxon>
        <taxon>Kitasatosporales</taxon>
        <taxon>Streptomycetaceae</taxon>
        <taxon>Streptomyces</taxon>
    </lineage>
</organism>
<proteinExistence type="predicted"/>
<dbReference type="AlphaFoldDB" id="A0AAT9HXR8"/>
<reference evidence="1" key="2">
    <citation type="submission" date="2024-07" db="EMBL/GenBank/DDBJ databases">
        <title>Streptomyces haneummycinica sp. nov., a new antibiotic-producing actinobacterium isolated from marine sediment.</title>
        <authorList>
            <person name="Uemura M."/>
            <person name="Hamada M."/>
            <person name="Hirano S."/>
            <person name="Kobayashi K."/>
            <person name="Ohshiro T."/>
            <person name="Kobayashi T."/>
            <person name="Terahara T."/>
        </authorList>
    </citation>
    <scope>NUCLEOTIDE SEQUENCE</scope>
    <source>
        <strain evidence="1">KM77-8</strain>
    </source>
</reference>
<protein>
    <submittedName>
        <fullName evidence="1">Uncharacterized protein</fullName>
    </submittedName>
</protein>
<evidence type="ECO:0000313" key="1">
    <source>
        <dbReference type="EMBL" id="BFO22251.1"/>
    </source>
</evidence>
<sequence>MAYTVSVSQEPEVEMLDESLGTLGAGTWNSTLEAVSAGAFSLASEEPPPVPPSSPPFVFFSAPPSAVFFLSSSLPDEEA</sequence>
<dbReference type="EMBL" id="AP035768">
    <property type="protein sequence ID" value="BFO22251.1"/>
    <property type="molecule type" value="Genomic_DNA"/>
</dbReference>
<gene>
    <name evidence="1" type="ORF">SHKM778_86390</name>
</gene>